<keyword evidence="4" id="KW-1185">Reference proteome</keyword>
<organism evidence="3 4">
    <name type="scientific">Thalassiosira oceanica</name>
    <name type="common">Marine diatom</name>
    <dbReference type="NCBI Taxonomy" id="159749"/>
    <lineage>
        <taxon>Eukaryota</taxon>
        <taxon>Sar</taxon>
        <taxon>Stramenopiles</taxon>
        <taxon>Ochrophyta</taxon>
        <taxon>Bacillariophyta</taxon>
        <taxon>Coscinodiscophyceae</taxon>
        <taxon>Thalassiosirophycidae</taxon>
        <taxon>Thalassiosirales</taxon>
        <taxon>Thalassiosiraceae</taxon>
        <taxon>Thalassiosira</taxon>
    </lineage>
</organism>
<dbReference type="Gene3D" id="3.40.50.1820">
    <property type="entry name" value="alpha/beta hydrolase"/>
    <property type="match status" value="1"/>
</dbReference>
<dbReference type="EMBL" id="AGNL01015177">
    <property type="protein sequence ID" value="EJK66230.1"/>
    <property type="molecule type" value="Genomic_DNA"/>
</dbReference>
<dbReference type="GO" id="GO:0016787">
    <property type="term" value="F:hydrolase activity"/>
    <property type="evidence" value="ECO:0007669"/>
    <property type="project" value="InterPro"/>
</dbReference>
<dbReference type="eggNOG" id="ENOG502S84G">
    <property type="taxonomic scope" value="Eukaryota"/>
</dbReference>
<dbReference type="AlphaFoldDB" id="K0SLQ4"/>
<protein>
    <recommendedName>
        <fullName evidence="2">Phospholipase/carboxylesterase/thioesterase domain-containing protein</fullName>
    </recommendedName>
</protein>
<evidence type="ECO:0000256" key="1">
    <source>
        <dbReference type="SAM" id="SignalP"/>
    </source>
</evidence>
<feature type="chain" id="PRO_5030173076" description="Phospholipase/carboxylesterase/thioesterase domain-containing protein" evidence="1">
    <location>
        <begin position="24"/>
        <end position="359"/>
    </location>
</feature>
<evidence type="ECO:0000259" key="2">
    <source>
        <dbReference type="Pfam" id="PF02230"/>
    </source>
</evidence>
<dbReference type="InterPro" id="IPR029058">
    <property type="entry name" value="AB_hydrolase_fold"/>
</dbReference>
<dbReference type="OrthoDB" id="195093at2759"/>
<dbReference type="SUPFAM" id="SSF53474">
    <property type="entry name" value="alpha/beta-Hydrolases"/>
    <property type="match status" value="1"/>
</dbReference>
<feature type="signal peptide" evidence="1">
    <location>
        <begin position="1"/>
        <end position="23"/>
    </location>
</feature>
<gene>
    <name evidence="3" type="ORF">THAOC_12864</name>
</gene>
<dbReference type="Pfam" id="PF02230">
    <property type="entry name" value="Abhydrolase_2"/>
    <property type="match status" value="1"/>
</dbReference>
<feature type="domain" description="Phospholipase/carboxylesterase/thioesterase" evidence="2">
    <location>
        <begin position="131"/>
        <end position="304"/>
    </location>
</feature>
<name>K0SLQ4_THAOC</name>
<accession>K0SLQ4</accession>
<sequence length="359" mass="38924">MTRLLASSLTCTLLSLCGRPTGSFPAPWSRSLHIFQLDAHSSSASDTADGARVTPFKSDTATTRRQASIIISSSTAGFLYTPSANGEYVSATRGSVLEARDPSSFSCCVYTPPTRRKSQGQSSTAETSETFPLLVVLHGAGNNNGDAMYEFTNEYPPGDHTNLPLFLCSTGKAPAQLRDEFVVVAPYAGKGKKSLYDEPRSKILSFIKWFNAWIEAQQFADGSQIAIDRSRVSLFGFSEGSTLAVELATTRQFNGVVCASYGFTGILPKEAVRRLQGIPLWIFHSEADDVYPIRCSTSIVNSLLEYEGATDIFDIGKNLKLTKLIPDKAAKSEPGFEHVRAALVASASNEVYSWLLSLP</sequence>
<dbReference type="OMA" id="MWANESD"/>
<evidence type="ECO:0000313" key="3">
    <source>
        <dbReference type="EMBL" id="EJK66230.1"/>
    </source>
</evidence>
<reference evidence="3 4" key="1">
    <citation type="journal article" date="2012" name="Genome Biol.">
        <title>Genome and low-iron response of an oceanic diatom adapted to chronic iron limitation.</title>
        <authorList>
            <person name="Lommer M."/>
            <person name="Specht M."/>
            <person name="Roy A.S."/>
            <person name="Kraemer L."/>
            <person name="Andreson R."/>
            <person name="Gutowska M.A."/>
            <person name="Wolf J."/>
            <person name="Bergner S.V."/>
            <person name="Schilhabel M.B."/>
            <person name="Klostermeier U.C."/>
            <person name="Beiko R.G."/>
            <person name="Rosenstiel P."/>
            <person name="Hippler M."/>
            <person name="Laroche J."/>
        </authorList>
    </citation>
    <scope>NUCLEOTIDE SEQUENCE [LARGE SCALE GENOMIC DNA]</scope>
    <source>
        <strain evidence="3 4">CCMP1005</strain>
    </source>
</reference>
<dbReference type="InterPro" id="IPR003140">
    <property type="entry name" value="PLipase/COase/thioEstase"/>
</dbReference>
<proteinExistence type="predicted"/>
<comment type="caution">
    <text evidence="3">The sequence shown here is derived from an EMBL/GenBank/DDBJ whole genome shotgun (WGS) entry which is preliminary data.</text>
</comment>
<evidence type="ECO:0000313" key="4">
    <source>
        <dbReference type="Proteomes" id="UP000266841"/>
    </source>
</evidence>
<keyword evidence="1" id="KW-0732">Signal</keyword>
<dbReference type="Proteomes" id="UP000266841">
    <property type="component" value="Unassembled WGS sequence"/>
</dbReference>